<protein>
    <submittedName>
        <fullName evidence="1">Uncharacterized protein</fullName>
    </submittedName>
</protein>
<dbReference type="AlphaFoldDB" id="A0A6J4QEH7"/>
<reference evidence="1" key="1">
    <citation type="submission" date="2020-02" db="EMBL/GenBank/DDBJ databases">
        <authorList>
            <person name="Meier V. D."/>
        </authorList>
    </citation>
    <scope>NUCLEOTIDE SEQUENCE</scope>
    <source>
        <strain evidence="1">AVDCRST_MAG01</strain>
    </source>
</reference>
<name>A0A6J4QEH7_9ACTN</name>
<organism evidence="1">
    <name type="scientific">uncultured Rubrobacteraceae bacterium</name>
    <dbReference type="NCBI Taxonomy" id="349277"/>
    <lineage>
        <taxon>Bacteria</taxon>
        <taxon>Bacillati</taxon>
        <taxon>Actinomycetota</taxon>
        <taxon>Rubrobacteria</taxon>
        <taxon>Rubrobacterales</taxon>
        <taxon>Rubrobacteraceae</taxon>
        <taxon>environmental samples</taxon>
    </lineage>
</organism>
<evidence type="ECO:0000313" key="1">
    <source>
        <dbReference type="EMBL" id="CAA9439610.1"/>
    </source>
</evidence>
<gene>
    <name evidence="1" type="ORF">AVDCRST_MAG01-01-3516</name>
</gene>
<proteinExistence type="predicted"/>
<accession>A0A6J4QEH7</accession>
<sequence length="117" mass="12641">MLALALTSGMGGISPRPAEAAGVNVSVACKSNPEKTRVENNTNGRITVKKVGSIHQPRSNEPFRVNVRLGRGQSVTFESGYDANSRTLTRQYIYDNEAGRKEGARVRTSVGGFVDRC</sequence>
<dbReference type="EMBL" id="CADCUW010000457">
    <property type="protein sequence ID" value="CAA9439610.1"/>
    <property type="molecule type" value="Genomic_DNA"/>
</dbReference>